<name>A0ABW0CSU1_STRCD</name>
<keyword evidence="2" id="KW-1185">Reference proteome</keyword>
<comment type="caution">
    <text evidence="1">The sequence shown here is derived from an EMBL/GenBank/DDBJ whole genome shotgun (WGS) entry which is preliminary data.</text>
</comment>
<proteinExistence type="predicted"/>
<sequence>MIKVSIHASPEELPALIDALAAHGADFSLHSTSQATEVRTEPALDRDVLTLLRTRAPSQHADLFISFVETEVRDHGAVAELGTEKTSYVKLYVPGPRRVGAYCYVRPDRTYLDFRLPGHAADGCRFAAARNVQADNAHAVRLPLTTPDALPEAHRLARRAATEAESA</sequence>
<reference evidence="2" key="1">
    <citation type="journal article" date="2019" name="Int. J. Syst. Evol. Microbiol.">
        <title>The Global Catalogue of Microorganisms (GCM) 10K type strain sequencing project: providing services to taxonomists for standard genome sequencing and annotation.</title>
        <authorList>
            <consortium name="The Broad Institute Genomics Platform"/>
            <consortium name="The Broad Institute Genome Sequencing Center for Infectious Disease"/>
            <person name="Wu L."/>
            <person name="Ma J."/>
        </authorList>
    </citation>
    <scope>NUCLEOTIDE SEQUENCE [LARGE SCALE GENOMIC DNA]</scope>
    <source>
        <strain evidence="2">KCTC 42586</strain>
    </source>
</reference>
<accession>A0ABW0CSU1</accession>
<dbReference type="EMBL" id="JBHSKM010000028">
    <property type="protein sequence ID" value="MFC5218930.1"/>
    <property type="molecule type" value="Genomic_DNA"/>
</dbReference>
<protein>
    <submittedName>
        <fullName evidence="1">Uncharacterized protein</fullName>
    </submittedName>
</protein>
<dbReference type="RefSeq" id="WP_380862192.1">
    <property type="nucleotide sequence ID" value="NZ_JBHSKM010000028.1"/>
</dbReference>
<dbReference type="Proteomes" id="UP001596263">
    <property type="component" value="Unassembled WGS sequence"/>
</dbReference>
<gene>
    <name evidence="1" type="ORF">ACFPQ9_34310</name>
</gene>
<evidence type="ECO:0000313" key="2">
    <source>
        <dbReference type="Proteomes" id="UP001596263"/>
    </source>
</evidence>
<evidence type="ECO:0000313" key="1">
    <source>
        <dbReference type="EMBL" id="MFC5218930.1"/>
    </source>
</evidence>
<organism evidence="1 2">
    <name type="scientific">Streptomyces coerulescens</name>
    <dbReference type="NCBI Taxonomy" id="29304"/>
    <lineage>
        <taxon>Bacteria</taxon>
        <taxon>Bacillati</taxon>
        <taxon>Actinomycetota</taxon>
        <taxon>Actinomycetes</taxon>
        <taxon>Kitasatosporales</taxon>
        <taxon>Streptomycetaceae</taxon>
        <taxon>Streptomyces</taxon>
    </lineage>
</organism>